<dbReference type="RefSeq" id="WP_184173066.1">
    <property type="nucleotide sequence ID" value="NZ_BAABAG010000012.1"/>
</dbReference>
<dbReference type="InterPro" id="IPR029063">
    <property type="entry name" value="SAM-dependent_MTases_sf"/>
</dbReference>
<feature type="region of interest" description="Disordered" evidence="1">
    <location>
        <begin position="240"/>
        <end position="260"/>
    </location>
</feature>
<reference evidence="2 3" key="1">
    <citation type="submission" date="2020-08" db="EMBL/GenBank/DDBJ databases">
        <title>Sequencing the genomes of 1000 actinobacteria strains.</title>
        <authorList>
            <person name="Klenk H.-P."/>
        </authorList>
    </citation>
    <scope>NUCLEOTIDE SEQUENCE [LARGE SCALE GENOMIC DNA]</scope>
    <source>
        <strain evidence="2 3">DSM 17945</strain>
    </source>
</reference>
<protein>
    <recommendedName>
        <fullName evidence="4">Spermidine synthase</fullName>
    </recommendedName>
</protein>
<accession>A0A7W9JK99</accession>
<sequence length="287" mass="29046">MSAHPASGRTVHLSASGEDARILPDELGGFVLEIGGAVQSHVDPAEPTAIRYEYLRRVANVLDGVAPAGAPVRVLHLGAGALTLPRYVQATRPGSAQTAVDLDRELVSFVLAELPMPAGTDLDSVVADARLAAVDLLMDGERFDAVVLDIGTGEDGAEHLRGAAFYGELLGLLTDTGALLVNIGDDDGLRFLAAELGALEAACAEAGVPGPWTLASADMLERLELGNAVLAAGPALRAGAAPGGTPSDADGDAGPLTPAALLARGPHPGAVLDEAESAALARRIGGR</sequence>
<gene>
    <name evidence="2" type="ORF">HDA33_002047</name>
</gene>
<evidence type="ECO:0000313" key="3">
    <source>
        <dbReference type="Proteomes" id="UP000567246"/>
    </source>
</evidence>
<name>A0A7W9JK99_9MICC</name>
<keyword evidence="3" id="KW-1185">Reference proteome</keyword>
<dbReference type="EMBL" id="JACHMW010000001">
    <property type="protein sequence ID" value="MBB5849483.1"/>
    <property type="molecule type" value="Genomic_DNA"/>
</dbReference>
<evidence type="ECO:0000313" key="2">
    <source>
        <dbReference type="EMBL" id="MBB5849483.1"/>
    </source>
</evidence>
<dbReference type="Proteomes" id="UP000567246">
    <property type="component" value="Unassembled WGS sequence"/>
</dbReference>
<evidence type="ECO:0008006" key="4">
    <source>
        <dbReference type="Google" id="ProtNLM"/>
    </source>
</evidence>
<organism evidence="2 3">
    <name type="scientific">Micrococcus endophyticus</name>
    <dbReference type="NCBI Taxonomy" id="455343"/>
    <lineage>
        <taxon>Bacteria</taxon>
        <taxon>Bacillati</taxon>
        <taxon>Actinomycetota</taxon>
        <taxon>Actinomycetes</taxon>
        <taxon>Micrococcales</taxon>
        <taxon>Micrococcaceae</taxon>
        <taxon>Micrococcus</taxon>
    </lineage>
</organism>
<dbReference type="Gene3D" id="3.40.50.150">
    <property type="entry name" value="Vaccinia Virus protein VP39"/>
    <property type="match status" value="1"/>
</dbReference>
<evidence type="ECO:0000256" key="1">
    <source>
        <dbReference type="SAM" id="MobiDB-lite"/>
    </source>
</evidence>
<proteinExistence type="predicted"/>
<comment type="caution">
    <text evidence="2">The sequence shown here is derived from an EMBL/GenBank/DDBJ whole genome shotgun (WGS) entry which is preliminary data.</text>
</comment>
<dbReference type="AlphaFoldDB" id="A0A7W9JK99"/>
<dbReference type="SUPFAM" id="SSF53335">
    <property type="entry name" value="S-adenosyl-L-methionine-dependent methyltransferases"/>
    <property type="match status" value="1"/>
</dbReference>